<dbReference type="EMBL" id="MU826354">
    <property type="protein sequence ID" value="KAJ7380100.1"/>
    <property type="molecule type" value="Genomic_DNA"/>
</dbReference>
<dbReference type="Proteomes" id="UP001163046">
    <property type="component" value="Unassembled WGS sequence"/>
</dbReference>
<proteinExistence type="predicted"/>
<name>A0A9X0CYD4_9CNID</name>
<evidence type="ECO:0000313" key="1">
    <source>
        <dbReference type="EMBL" id="KAJ7380100.1"/>
    </source>
</evidence>
<evidence type="ECO:0000313" key="2">
    <source>
        <dbReference type="Proteomes" id="UP001163046"/>
    </source>
</evidence>
<dbReference type="OrthoDB" id="5964143at2759"/>
<reference evidence="1" key="1">
    <citation type="submission" date="2023-01" db="EMBL/GenBank/DDBJ databases">
        <title>Genome assembly of the deep-sea coral Lophelia pertusa.</title>
        <authorList>
            <person name="Herrera S."/>
            <person name="Cordes E."/>
        </authorList>
    </citation>
    <scope>NUCLEOTIDE SEQUENCE</scope>
    <source>
        <strain evidence="1">USNM1676648</strain>
        <tissue evidence="1">Polyp</tissue>
    </source>
</reference>
<comment type="caution">
    <text evidence="1">The sequence shown here is derived from an EMBL/GenBank/DDBJ whole genome shotgun (WGS) entry which is preliminary data.</text>
</comment>
<keyword evidence="2" id="KW-1185">Reference proteome</keyword>
<dbReference type="SUPFAM" id="SSF52540">
    <property type="entry name" value="P-loop containing nucleoside triphosphate hydrolases"/>
    <property type="match status" value="1"/>
</dbReference>
<organism evidence="1 2">
    <name type="scientific">Desmophyllum pertusum</name>
    <dbReference type="NCBI Taxonomy" id="174260"/>
    <lineage>
        <taxon>Eukaryota</taxon>
        <taxon>Metazoa</taxon>
        <taxon>Cnidaria</taxon>
        <taxon>Anthozoa</taxon>
        <taxon>Hexacorallia</taxon>
        <taxon>Scleractinia</taxon>
        <taxon>Caryophylliina</taxon>
        <taxon>Caryophylliidae</taxon>
        <taxon>Desmophyllum</taxon>
    </lineage>
</organism>
<gene>
    <name evidence="1" type="ORF">OS493_010810</name>
</gene>
<dbReference type="AlphaFoldDB" id="A0A9X0CYD4"/>
<dbReference type="InterPro" id="IPR027417">
    <property type="entry name" value="P-loop_NTPase"/>
</dbReference>
<sequence>MTEWKKMNTSNTTSSIEHLVAETLDCPAKEFGGEFKTVGDLASPEKFLYWQFPDWKFDNKTVMVPPAYMPSELGYTISKDGKYGREDDVNVRGIQVGRAKNMGMFVIHGFKLKDICSWNERCEKESRESVVPTSKIPARTGESDFIIFHHQKGVILIEVKNLKESDPDIVESADYLPTENLEEDTQFKSAGDQRSAHTEARYKEEGSFKKDAEIYKAKDQLDRSRKVVEAFAVTNSSSEQSDDLDPPFPVIMLIALPSTKKGTRHAHVDDTTFIYKEDLRSPESFSKWWNDNIETCPSIATTLETTKVYELSLSRMLAVRHLGPVTESEYTANTSYTLDSFKHLENLAGRFRRIKEIEHPHLFRWCKDMSQVEHPASKVSKTEAFGALKSVNITAAEANLIKALNKHLSDKTFFRGHEAAAEDAKVFQYLSQVYIMDIDSIVRFMNRVTEARKEPVMLTADRTLKDFRLDETEDVSLLNELSKLLDRNQHGFLVGEYCTNLDVELCDNLAKGSIRVLPLTGKRPWAPVFTLEQLAVFEGPKKQLIIGGPGSGKTELMKAKALTLSQQSKGQEKILYLIQLPDKTKAVFPNVMAKFLKTTR</sequence>
<accession>A0A9X0CYD4</accession>
<protein>
    <submittedName>
        <fullName evidence="1">Uncharacterized protein</fullName>
    </submittedName>
</protein>